<evidence type="ECO:0000259" key="3">
    <source>
        <dbReference type="PROSITE" id="PS50011"/>
    </source>
</evidence>
<dbReference type="InterPro" id="IPR008271">
    <property type="entry name" value="Ser/Thr_kinase_AS"/>
</dbReference>
<dbReference type="PANTHER" id="PTHR44329">
    <property type="entry name" value="SERINE/THREONINE-PROTEIN KINASE TNNI3K-RELATED"/>
    <property type="match status" value="1"/>
</dbReference>
<dbReference type="PANTHER" id="PTHR44329:SF214">
    <property type="entry name" value="PROTEIN KINASE DOMAIN-CONTAINING PROTEIN"/>
    <property type="match status" value="1"/>
</dbReference>
<dbReference type="Pfam" id="PF13857">
    <property type="entry name" value="Ank_5"/>
    <property type="match status" value="1"/>
</dbReference>
<dbReference type="PROSITE" id="PS50088">
    <property type="entry name" value="ANK_REPEAT"/>
    <property type="match status" value="1"/>
</dbReference>
<sequence length="881" mass="100267">MLVKHAADVNCVDKRGWTALHVAAANDRIDVVRELVTNGADITAKTFSNETPRALALEQSNVEVCAFLMGRDMDTVEVYGYQKGKVLDNYMEYLLDRTTIQFDSLQDNWEGFWLDSPIEVKEVESWHPITFVKELRRWSKLNHPHVIKLFGICHGSQLQSPLFVYERLTYPSLLIYLMNSTRNNPHCDDIWEKLYQGAPGLQYLHDRNIIHGDLKCDSIAIATNGAAKLQNLGSDILPIGHRHYPNLTAAPEVISGLPPSFDSDVYSFGITIIQAFTLQHDPWHLTSEAHHAAVLSGLLPDKPSSLTCTEWQLITRMCSPDPLSRSSVSDVVRQLEVFYQNYKNSRHNKTSIAPPRTTVGDISITELGYYVPMMLSEIDQMCKGSNTTDKMTRQLYERLEDTFSVLKERSDTPAFPLIEQYCDILKYYRSRLRSITSVGNAGAARLAASRRETEDTFALNRDLDSFMDRALLPRSSEIHQWREIWKRQEQQQKKEMMESLEDFTALFEDIPNVNEREKLLTYLRFELSNYPARYLTKTASNFTRAKSKISSVGTLQHAKWFIPPYEVEFDKFDEFSSGAFRSVHRGRWKHSEVVVKKLKLANDGTASFSATFEADSLGGGNDSTHMSEEVQTTFLNEVEIWHTLFHPHVVQLFGACHIGQPFFVCEYAGGGQLDDYLRAYPDQAWIKLYEAALGLRYLHTKQVSHGDLKCNNIVIGSDGLAKLTDFGLSMLNSGELNIEQHRNDPHNIGAIRWKAPEVLRGEKATFASDVYSFGMCILEAVSGTYPWGMLMDPVVKYLEQKRIPQRPENCSDEAYALVKKMCRFNPTDRIGMNEVVSHLPEDVFLAVFEVYGTQMQFAVPVLNFADSLTFYSVECILESQA</sequence>
<dbReference type="InterPro" id="IPR011009">
    <property type="entry name" value="Kinase-like_dom_sf"/>
</dbReference>
<dbReference type="InterPro" id="IPR002110">
    <property type="entry name" value="Ankyrin_rpt"/>
</dbReference>
<feature type="domain" description="Protein kinase" evidence="3">
    <location>
        <begin position="569"/>
        <end position="845"/>
    </location>
</feature>
<comment type="caution">
    <text evidence="4">The sequence shown here is derived from an EMBL/GenBank/DDBJ whole genome shotgun (WGS) entry which is preliminary data.</text>
</comment>
<dbReference type="PROSITE" id="PS00108">
    <property type="entry name" value="PROTEIN_KINASE_ST"/>
    <property type="match status" value="1"/>
</dbReference>
<reference evidence="4" key="1">
    <citation type="submission" date="2023-04" db="EMBL/GenBank/DDBJ databases">
        <title>Phytophthora fragariaefolia NBRC 109709.</title>
        <authorList>
            <person name="Ichikawa N."/>
            <person name="Sato H."/>
            <person name="Tonouchi N."/>
        </authorList>
    </citation>
    <scope>NUCLEOTIDE SEQUENCE</scope>
    <source>
        <strain evidence="4">NBRC 109709</strain>
    </source>
</reference>
<dbReference type="GO" id="GO:0004674">
    <property type="term" value="F:protein serine/threonine kinase activity"/>
    <property type="evidence" value="ECO:0007669"/>
    <property type="project" value="TreeGrafter"/>
</dbReference>
<feature type="domain" description="Protein kinase" evidence="3">
    <location>
        <begin position="73"/>
        <end position="339"/>
    </location>
</feature>
<dbReference type="InterPro" id="IPR051681">
    <property type="entry name" value="Ser/Thr_Kinases-Pseudokinases"/>
</dbReference>
<dbReference type="PROSITE" id="PS50011">
    <property type="entry name" value="PROTEIN_KINASE_DOM"/>
    <property type="match status" value="2"/>
</dbReference>
<name>A0A9W6XFZ9_9STRA</name>
<dbReference type="GO" id="GO:0005524">
    <property type="term" value="F:ATP binding"/>
    <property type="evidence" value="ECO:0007669"/>
    <property type="project" value="InterPro"/>
</dbReference>
<accession>A0A9W6XFZ9</accession>
<keyword evidence="5" id="KW-1185">Reference proteome</keyword>
<dbReference type="OrthoDB" id="127766at2759"/>
<evidence type="ECO:0000256" key="2">
    <source>
        <dbReference type="PROSITE-ProRule" id="PRU00023"/>
    </source>
</evidence>
<organism evidence="4 5">
    <name type="scientific">Phytophthora fragariaefolia</name>
    <dbReference type="NCBI Taxonomy" id="1490495"/>
    <lineage>
        <taxon>Eukaryota</taxon>
        <taxon>Sar</taxon>
        <taxon>Stramenopiles</taxon>
        <taxon>Oomycota</taxon>
        <taxon>Peronosporomycetes</taxon>
        <taxon>Peronosporales</taxon>
        <taxon>Peronosporaceae</taxon>
        <taxon>Phytophthora</taxon>
    </lineage>
</organism>
<feature type="repeat" description="ANK" evidence="2">
    <location>
        <begin position="15"/>
        <end position="47"/>
    </location>
</feature>
<dbReference type="SMART" id="SM00220">
    <property type="entry name" value="S_TKc"/>
    <property type="match status" value="1"/>
</dbReference>
<dbReference type="Gene3D" id="1.25.40.20">
    <property type="entry name" value="Ankyrin repeat-containing domain"/>
    <property type="match status" value="1"/>
</dbReference>
<evidence type="ECO:0000256" key="1">
    <source>
        <dbReference type="ARBA" id="ARBA00005843"/>
    </source>
</evidence>
<dbReference type="Gene3D" id="1.10.510.10">
    <property type="entry name" value="Transferase(Phosphotransferase) domain 1"/>
    <property type="match status" value="2"/>
</dbReference>
<evidence type="ECO:0000313" key="5">
    <source>
        <dbReference type="Proteomes" id="UP001165121"/>
    </source>
</evidence>
<dbReference type="InterPro" id="IPR001245">
    <property type="entry name" value="Ser-Thr/Tyr_kinase_cat_dom"/>
</dbReference>
<dbReference type="Pfam" id="PF07714">
    <property type="entry name" value="PK_Tyr_Ser-Thr"/>
    <property type="match status" value="2"/>
</dbReference>
<dbReference type="PROSITE" id="PS50297">
    <property type="entry name" value="ANK_REP_REGION"/>
    <property type="match status" value="1"/>
</dbReference>
<proteinExistence type="inferred from homology"/>
<evidence type="ECO:0000313" key="4">
    <source>
        <dbReference type="EMBL" id="GMF37844.1"/>
    </source>
</evidence>
<keyword evidence="2" id="KW-0040">ANK repeat</keyword>
<dbReference type="EMBL" id="BSXT01001042">
    <property type="protein sequence ID" value="GMF37844.1"/>
    <property type="molecule type" value="Genomic_DNA"/>
</dbReference>
<dbReference type="SUPFAM" id="SSF56112">
    <property type="entry name" value="Protein kinase-like (PK-like)"/>
    <property type="match status" value="2"/>
</dbReference>
<dbReference type="InterPro" id="IPR000719">
    <property type="entry name" value="Prot_kinase_dom"/>
</dbReference>
<dbReference type="SMART" id="SM00248">
    <property type="entry name" value="ANK"/>
    <property type="match status" value="3"/>
</dbReference>
<protein>
    <submittedName>
        <fullName evidence="4">Unnamed protein product</fullName>
    </submittedName>
</protein>
<comment type="similarity">
    <text evidence="1">Belongs to the protein kinase superfamily. TKL Ser/Thr protein kinase family.</text>
</comment>
<gene>
    <name evidence="4" type="ORF">Pfra01_001072400</name>
</gene>
<dbReference type="AlphaFoldDB" id="A0A9W6XFZ9"/>
<dbReference type="SUPFAM" id="SSF48403">
    <property type="entry name" value="Ankyrin repeat"/>
    <property type="match status" value="1"/>
</dbReference>
<dbReference type="Proteomes" id="UP001165121">
    <property type="component" value="Unassembled WGS sequence"/>
</dbReference>
<dbReference type="InterPro" id="IPR036770">
    <property type="entry name" value="Ankyrin_rpt-contain_sf"/>
</dbReference>
<dbReference type="Gene3D" id="3.30.200.20">
    <property type="entry name" value="Phosphorylase Kinase, domain 1"/>
    <property type="match status" value="1"/>
</dbReference>